<dbReference type="GO" id="GO:0005829">
    <property type="term" value="C:cytosol"/>
    <property type="evidence" value="ECO:0007669"/>
    <property type="project" value="TreeGrafter"/>
</dbReference>
<dbReference type="GO" id="GO:0006355">
    <property type="term" value="P:regulation of DNA-templated transcription"/>
    <property type="evidence" value="ECO:0007669"/>
    <property type="project" value="InterPro"/>
</dbReference>
<dbReference type="Gene3D" id="6.10.250.690">
    <property type="match status" value="1"/>
</dbReference>
<dbReference type="SUPFAM" id="SSF52172">
    <property type="entry name" value="CheY-like"/>
    <property type="match status" value="1"/>
</dbReference>
<comment type="caution">
    <text evidence="10">The sequence shown here is derived from an EMBL/GenBank/DDBJ whole genome shotgun (WGS) entry which is preliminary data.</text>
</comment>
<dbReference type="InterPro" id="IPR016032">
    <property type="entry name" value="Sig_transdc_resp-reg_C-effctor"/>
</dbReference>
<dbReference type="GO" id="GO:0000976">
    <property type="term" value="F:transcription cis-regulatory region binding"/>
    <property type="evidence" value="ECO:0007669"/>
    <property type="project" value="TreeGrafter"/>
</dbReference>
<dbReference type="FunFam" id="1.10.10.10:FF:000005">
    <property type="entry name" value="Two-component system response regulator"/>
    <property type="match status" value="1"/>
</dbReference>
<evidence type="ECO:0000256" key="3">
    <source>
        <dbReference type="ARBA" id="ARBA00023015"/>
    </source>
</evidence>
<dbReference type="Proteomes" id="UP000316096">
    <property type="component" value="Unassembled WGS sequence"/>
</dbReference>
<evidence type="ECO:0000256" key="1">
    <source>
        <dbReference type="ARBA" id="ARBA00022553"/>
    </source>
</evidence>
<dbReference type="FunFam" id="3.40.50.2300:FF:000001">
    <property type="entry name" value="DNA-binding response regulator PhoB"/>
    <property type="match status" value="1"/>
</dbReference>
<evidence type="ECO:0000256" key="5">
    <source>
        <dbReference type="ARBA" id="ARBA00023163"/>
    </source>
</evidence>
<dbReference type="InterPro" id="IPR011006">
    <property type="entry name" value="CheY-like_superfamily"/>
</dbReference>
<dbReference type="Pfam" id="PF00072">
    <property type="entry name" value="Response_reg"/>
    <property type="match status" value="1"/>
</dbReference>
<evidence type="ECO:0000256" key="7">
    <source>
        <dbReference type="PROSITE-ProRule" id="PRU01091"/>
    </source>
</evidence>
<dbReference type="Gene3D" id="1.10.10.10">
    <property type="entry name" value="Winged helix-like DNA-binding domain superfamily/Winged helix DNA-binding domain"/>
    <property type="match status" value="1"/>
</dbReference>
<proteinExistence type="predicted"/>
<dbReference type="PANTHER" id="PTHR48111:SF28">
    <property type="entry name" value="TRANSCRIPTIONAL REGULATORY PROTEIN TCRX-RELATED"/>
    <property type="match status" value="1"/>
</dbReference>
<dbReference type="Gene3D" id="3.40.50.2300">
    <property type="match status" value="1"/>
</dbReference>
<evidence type="ECO:0000313" key="10">
    <source>
        <dbReference type="EMBL" id="TQL97760.1"/>
    </source>
</evidence>
<dbReference type="Pfam" id="PF00486">
    <property type="entry name" value="Trans_reg_C"/>
    <property type="match status" value="1"/>
</dbReference>
<dbReference type="InterPro" id="IPR001789">
    <property type="entry name" value="Sig_transdc_resp-reg_receiver"/>
</dbReference>
<sequence length="230" mass="25707">MVTSSARLLVVDDEENIRDLVATGLHYQGYEVATAADGRSALAQAEAFRPDLIVLDVSLPDIDGFRVCDRLQGLGQAPPIIFLTARRTLEDKLTGLSSGGDDYITKPFSLQELHARVRVVLRRTRTAPDAPRRLRVGDLELDVDTCTVRRACDQVTLTPTEFKLLRCLMEHAGQVLSKEQLLDLVWNYDFDGNAQVVETYVYYLRKKLDRTGPPMIHTVRGFGYALRAGS</sequence>
<dbReference type="InterPro" id="IPR036388">
    <property type="entry name" value="WH-like_DNA-bd_sf"/>
</dbReference>
<dbReference type="PANTHER" id="PTHR48111">
    <property type="entry name" value="REGULATOR OF RPOS"/>
    <property type="match status" value="1"/>
</dbReference>
<organism evidence="10 11">
    <name type="scientific">Actinoallomurus bryophytorum</name>
    <dbReference type="NCBI Taxonomy" id="1490222"/>
    <lineage>
        <taxon>Bacteria</taxon>
        <taxon>Bacillati</taxon>
        <taxon>Actinomycetota</taxon>
        <taxon>Actinomycetes</taxon>
        <taxon>Streptosporangiales</taxon>
        <taxon>Thermomonosporaceae</taxon>
        <taxon>Actinoallomurus</taxon>
    </lineage>
</organism>
<evidence type="ECO:0000313" key="11">
    <source>
        <dbReference type="Proteomes" id="UP000316096"/>
    </source>
</evidence>
<dbReference type="EMBL" id="VFOZ01000001">
    <property type="protein sequence ID" value="TQL97760.1"/>
    <property type="molecule type" value="Genomic_DNA"/>
</dbReference>
<evidence type="ECO:0000256" key="4">
    <source>
        <dbReference type="ARBA" id="ARBA00023125"/>
    </source>
</evidence>
<evidence type="ECO:0000256" key="6">
    <source>
        <dbReference type="PROSITE-ProRule" id="PRU00169"/>
    </source>
</evidence>
<reference evidence="10 11" key="1">
    <citation type="submission" date="2019-06" db="EMBL/GenBank/DDBJ databases">
        <title>Sequencing the genomes of 1000 actinobacteria strains.</title>
        <authorList>
            <person name="Klenk H.-P."/>
        </authorList>
    </citation>
    <scope>NUCLEOTIDE SEQUENCE [LARGE SCALE GENOMIC DNA]</scope>
    <source>
        <strain evidence="10 11">DSM 102200</strain>
    </source>
</reference>
<feature type="DNA-binding region" description="OmpR/PhoB-type" evidence="7">
    <location>
        <begin position="131"/>
        <end position="228"/>
    </location>
</feature>
<accession>A0A543CL67</accession>
<keyword evidence="2" id="KW-0902">Two-component regulatory system</keyword>
<dbReference type="InterPro" id="IPR001867">
    <property type="entry name" value="OmpR/PhoB-type_DNA-bd"/>
</dbReference>
<gene>
    <name evidence="10" type="ORF">FB559_3365</name>
</gene>
<evidence type="ECO:0000259" key="9">
    <source>
        <dbReference type="PROSITE" id="PS51755"/>
    </source>
</evidence>
<dbReference type="PROSITE" id="PS50110">
    <property type="entry name" value="RESPONSE_REGULATORY"/>
    <property type="match status" value="1"/>
</dbReference>
<dbReference type="AlphaFoldDB" id="A0A543CL67"/>
<protein>
    <submittedName>
        <fullName evidence="10">Two-component system OmpR family response regulator</fullName>
    </submittedName>
</protein>
<keyword evidence="4 7" id="KW-0238">DNA-binding</keyword>
<dbReference type="PROSITE" id="PS51755">
    <property type="entry name" value="OMPR_PHOB"/>
    <property type="match status" value="1"/>
</dbReference>
<dbReference type="GO" id="GO:0000156">
    <property type="term" value="F:phosphorelay response regulator activity"/>
    <property type="evidence" value="ECO:0007669"/>
    <property type="project" value="TreeGrafter"/>
</dbReference>
<keyword evidence="3" id="KW-0805">Transcription regulation</keyword>
<dbReference type="SMART" id="SM00448">
    <property type="entry name" value="REC"/>
    <property type="match status" value="1"/>
</dbReference>
<feature type="domain" description="OmpR/PhoB-type" evidence="9">
    <location>
        <begin position="131"/>
        <end position="228"/>
    </location>
</feature>
<keyword evidence="11" id="KW-1185">Reference proteome</keyword>
<name>A0A543CL67_9ACTN</name>
<dbReference type="InterPro" id="IPR039420">
    <property type="entry name" value="WalR-like"/>
</dbReference>
<keyword evidence="1 6" id="KW-0597">Phosphoprotein</keyword>
<feature type="domain" description="Response regulatory" evidence="8">
    <location>
        <begin position="7"/>
        <end position="121"/>
    </location>
</feature>
<dbReference type="SUPFAM" id="SSF46894">
    <property type="entry name" value="C-terminal effector domain of the bipartite response regulators"/>
    <property type="match status" value="1"/>
</dbReference>
<evidence type="ECO:0000256" key="2">
    <source>
        <dbReference type="ARBA" id="ARBA00023012"/>
    </source>
</evidence>
<feature type="modified residue" description="4-aspartylphosphate" evidence="6">
    <location>
        <position position="56"/>
    </location>
</feature>
<dbReference type="SMART" id="SM00862">
    <property type="entry name" value="Trans_reg_C"/>
    <property type="match status" value="1"/>
</dbReference>
<dbReference type="CDD" id="cd00383">
    <property type="entry name" value="trans_reg_C"/>
    <property type="match status" value="1"/>
</dbReference>
<keyword evidence="5" id="KW-0804">Transcription</keyword>
<dbReference type="RefSeq" id="WP_246121655.1">
    <property type="nucleotide sequence ID" value="NZ_VFOZ01000001.1"/>
</dbReference>
<evidence type="ECO:0000259" key="8">
    <source>
        <dbReference type="PROSITE" id="PS50110"/>
    </source>
</evidence>
<dbReference type="GO" id="GO:0032993">
    <property type="term" value="C:protein-DNA complex"/>
    <property type="evidence" value="ECO:0007669"/>
    <property type="project" value="TreeGrafter"/>
</dbReference>